<protein>
    <recommendedName>
        <fullName evidence="2">Outer membrane lipoprotein carrier protein LolA</fullName>
    </recommendedName>
</protein>
<gene>
    <name evidence="1" type="ORF">LCGC14_2945080</name>
</gene>
<accession>A0A0F8XHF1</accession>
<organism evidence="1">
    <name type="scientific">marine sediment metagenome</name>
    <dbReference type="NCBI Taxonomy" id="412755"/>
    <lineage>
        <taxon>unclassified sequences</taxon>
        <taxon>metagenomes</taxon>
        <taxon>ecological metagenomes</taxon>
    </lineage>
</organism>
<dbReference type="SUPFAM" id="SSF89392">
    <property type="entry name" value="Prokaryotic lipoproteins and lipoprotein localization factors"/>
    <property type="match status" value="1"/>
</dbReference>
<evidence type="ECO:0000313" key="1">
    <source>
        <dbReference type="EMBL" id="KKK68338.1"/>
    </source>
</evidence>
<feature type="non-terminal residue" evidence="1">
    <location>
        <position position="1"/>
    </location>
</feature>
<dbReference type="Gene3D" id="2.50.20.10">
    <property type="entry name" value="Lipoprotein localisation LolA/LolB/LppX"/>
    <property type="match status" value="1"/>
</dbReference>
<dbReference type="Pfam" id="PF03548">
    <property type="entry name" value="LolA"/>
    <property type="match status" value="1"/>
</dbReference>
<sequence>VQYLRATTRKPIKKDPANTDYLKLVPRKGHGKDVNFVLLEMWVDRKTNLPIKIKSRDNSKNITTVVFKNIQTQSKIDPKIFNKDKPAGFELIVEPLK</sequence>
<dbReference type="InterPro" id="IPR004564">
    <property type="entry name" value="OM_lipoprot_carrier_LolA-like"/>
</dbReference>
<comment type="caution">
    <text evidence="1">The sequence shown here is derived from an EMBL/GenBank/DDBJ whole genome shotgun (WGS) entry which is preliminary data.</text>
</comment>
<dbReference type="AlphaFoldDB" id="A0A0F8XHF1"/>
<evidence type="ECO:0008006" key="2">
    <source>
        <dbReference type="Google" id="ProtNLM"/>
    </source>
</evidence>
<reference evidence="1" key="1">
    <citation type="journal article" date="2015" name="Nature">
        <title>Complex archaea that bridge the gap between prokaryotes and eukaryotes.</title>
        <authorList>
            <person name="Spang A."/>
            <person name="Saw J.H."/>
            <person name="Jorgensen S.L."/>
            <person name="Zaremba-Niedzwiedzka K."/>
            <person name="Martijn J."/>
            <person name="Lind A.E."/>
            <person name="van Eijk R."/>
            <person name="Schleper C."/>
            <person name="Guy L."/>
            <person name="Ettema T.J."/>
        </authorList>
    </citation>
    <scope>NUCLEOTIDE SEQUENCE</scope>
</reference>
<proteinExistence type="predicted"/>
<dbReference type="InterPro" id="IPR029046">
    <property type="entry name" value="LolA/LolB/LppX"/>
</dbReference>
<name>A0A0F8XHF1_9ZZZZ</name>
<dbReference type="EMBL" id="LAZR01059186">
    <property type="protein sequence ID" value="KKK68338.1"/>
    <property type="molecule type" value="Genomic_DNA"/>
</dbReference>